<dbReference type="InterPro" id="IPR017520">
    <property type="entry name" value="CHP03086"/>
</dbReference>
<name>A0A9X2VTQ5_9PSEU</name>
<dbReference type="RefSeq" id="WP_259627444.1">
    <property type="nucleotide sequence ID" value="NZ_JANYMP010000021.1"/>
</dbReference>
<dbReference type="Gene3D" id="1.20.120.450">
    <property type="entry name" value="dinb family like domain"/>
    <property type="match status" value="1"/>
</dbReference>
<evidence type="ECO:0000313" key="2">
    <source>
        <dbReference type="EMBL" id="MCS7481959.1"/>
    </source>
</evidence>
<keyword evidence="3" id="KW-1185">Reference proteome</keyword>
<dbReference type="InterPro" id="IPR024344">
    <property type="entry name" value="MDMPI_metal-binding"/>
</dbReference>
<sequence length="193" mass="20316">MTDLIDFSPAVRRLATLLAGVTDAQLTARTPCTEYTVGDLIDHIDNFAQAFTAAATKDFGDQTTAAPAPGAANLGPDWRTRVPARLEALAAAWAEPTAWDGDTQAGGVTLPAAVMGRFALDEVVVHGWDLARATDQPFTCDQPSLDVLEPLVTPQPNGDPSGPFGPAVPIPADAPQLDRVIAYTGRDPRWTAA</sequence>
<accession>A0A9X2VTQ5</accession>
<dbReference type="Pfam" id="PF11716">
    <property type="entry name" value="MDMPI_N"/>
    <property type="match status" value="1"/>
</dbReference>
<organism evidence="2 3">
    <name type="scientific">Umezawaea endophytica</name>
    <dbReference type="NCBI Taxonomy" id="1654476"/>
    <lineage>
        <taxon>Bacteria</taxon>
        <taxon>Bacillati</taxon>
        <taxon>Actinomycetota</taxon>
        <taxon>Actinomycetes</taxon>
        <taxon>Pseudonocardiales</taxon>
        <taxon>Pseudonocardiaceae</taxon>
        <taxon>Umezawaea</taxon>
    </lineage>
</organism>
<reference evidence="2" key="1">
    <citation type="submission" date="2022-08" db="EMBL/GenBank/DDBJ databases">
        <authorList>
            <person name="Tistechok S."/>
            <person name="Samborskyy M."/>
            <person name="Roman I."/>
        </authorList>
    </citation>
    <scope>NUCLEOTIDE SEQUENCE</scope>
    <source>
        <strain evidence="2">DSM 103496</strain>
    </source>
</reference>
<dbReference type="AlphaFoldDB" id="A0A9X2VTQ5"/>
<dbReference type="NCBIfam" id="TIGR03086">
    <property type="entry name" value="TIGR03086 family metal-binding protein"/>
    <property type="match status" value="1"/>
</dbReference>
<gene>
    <name evidence="2" type="ORF">NZH93_34340</name>
</gene>
<dbReference type="InterPro" id="IPR034660">
    <property type="entry name" value="DinB/YfiT-like"/>
</dbReference>
<dbReference type="EMBL" id="JANYMP010000021">
    <property type="protein sequence ID" value="MCS7481959.1"/>
    <property type="molecule type" value="Genomic_DNA"/>
</dbReference>
<dbReference type="SUPFAM" id="SSF109854">
    <property type="entry name" value="DinB/YfiT-like putative metalloenzymes"/>
    <property type="match status" value="1"/>
</dbReference>
<proteinExistence type="predicted"/>
<evidence type="ECO:0000313" key="3">
    <source>
        <dbReference type="Proteomes" id="UP001141259"/>
    </source>
</evidence>
<dbReference type="InterPro" id="IPR017517">
    <property type="entry name" value="Maleyloyr_isom"/>
</dbReference>
<dbReference type="NCBIfam" id="TIGR03083">
    <property type="entry name" value="maleylpyruvate isomerase family mycothiol-dependent enzyme"/>
    <property type="match status" value="1"/>
</dbReference>
<protein>
    <submittedName>
        <fullName evidence="2">TIGR03086 family metal-binding protein</fullName>
    </submittedName>
</protein>
<comment type="caution">
    <text evidence="2">The sequence shown here is derived from an EMBL/GenBank/DDBJ whole genome shotgun (WGS) entry which is preliminary data.</text>
</comment>
<dbReference type="GO" id="GO:0046872">
    <property type="term" value="F:metal ion binding"/>
    <property type="evidence" value="ECO:0007669"/>
    <property type="project" value="InterPro"/>
</dbReference>
<feature type="domain" description="Mycothiol-dependent maleylpyruvate isomerase metal-binding" evidence="1">
    <location>
        <begin position="9"/>
        <end position="131"/>
    </location>
</feature>
<dbReference type="Proteomes" id="UP001141259">
    <property type="component" value="Unassembled WGS sequence"/>
</dbReference>
<evidence type="ECO:0000259" key="1">
    <source>
        <dbReference type="Pfam" id="PF11716"/>
    </source>
</evidence>